<name>A0A451D4A5_9GAMM</name>
<reference evidence="1 2" key="1">
    <citation type="submission" date="2019-02" db="EMBL/GenBank/DDBJ databases">
        <authorList>
            <person name="Manzano-Marin A."/>
            <person name="Manzano-Marin A."/>
        </authorList>
    </citation>
    <scope>NUCLEOTIDE SEQUENCE [LARGE SCALE GENOMIC DNA]</scope>
    <source>
        <strain evidence="1 2">ErCisplendens/pseudotsugae</strain>
    </source>
</reference>
<dbReference type="EMBL" id="LR217705">
    <property type="protein sequence ID" value="VFP80520.1"/>
    <property type="molecule type" value="Genomic_DNA"/>
</dbReference>
<dbReference type="RefSeq" id="WP_197095161.1">
    <property type="nucleotide sequence ID" value="NZ_LR217705.1"/>
</dbReference>
<accession>A0A451D4A5</accession>
<protein>
    <submittedName>
        <fullName evidence="1">Dna[CI] antecedent, DciA family protein, partial</fullName>
    </submittedName>
</protein>
<evidence type="ECO:0000313" key="2">
    <source>
        <dbReference type="Proteomes" id="UP000294338"/>
    </source>
</evidence>
<proteinExistence type="predicted"/>
<dbReference type="InterPro" id="IPR007922">
    <property type="entry name" value="DciA-like"/>
</dbReference>
<sequence length="117" mass="13743">MRDHQPQLVQSFLEKAQKKSILQYIYQRSTILNEVRLLAYKVIPESLHPWYNIANIHQNTLILNAANANYLMCLHYEKINLLKTLQKKILPSLKFIHIKIDPAITIEATKTTQDHHD</sequence>
<organism evidence="1 2">
    <name type="scientific">Candidatus Erwinia haradaeae</name>
    <dbReference type="NCBI Taxonomy" id="1922217"/>
    <lineage>
        <taxon>Bacteria</taxon>
        <taxon>Pseudomonadati</taxon>
        <taxon>Pseudomonadota</taxon>
        <taxon>Gammaproteobacteria</taxon>
        <taxon>Enterobacterales</taxon>
        <taxon>Erwiniaceae</taxon>
        <taxon>Erwinia</taxon>
    </lineage>
</organism>
<dbReference type="Pfam" id="PF05258">
    <property type="entry name" value="DciA"/>
    <property type="match status" value="1"/>
</dbReference>
<dbReference type="Proteomes" id="UP000294338">
    <property type="component" value="Chromosome 1"/>
</dbReference>
<dbReference type="AlphaFoldDB" id="A0A451D4A5"/>
<evidence type="ECO:0000313" key="1">
    <source>
        <dbReference type="EMBL" id="VFP80520.1"/>
    </source>
</evidence>
<gene>
    <name evidence="1" type="ORF">ERCISPPS3390_390</name>
</gene>